<dbReference type="InterPro" id="IPR012338">
    <property type="entry name" value="Beta-lactam/transpept-like"/>
</dbReference>
<gene>
    <name evidence="2" type="ORF">DKG75_05150</name>
</gene>
<dbReference type="RefSeq" id="WP_109919969.1">
    <property type="nucleotide sequence ID" value="NZ_QGLF01000001.1"/>
</dbReference>
<dbReference type="SUPFAM" id="SSF56601">
    <property type="entry name" value="beta-lactamase/transpeptidase-like"/>
    <property type="match status" value="1"/>
</dbReference>
<dbReference type="Gene3D" id="3.40.710.10">
    <property type="entry name" value="DD-peptidase/beta-lactamase superfamily"/>
    <property type="match status" value="1"/>
</dbReference>
<reference evidence="3" key="1">
    <citation type="submission" date="2018-05" db="EMBL/GenBank/DDBJ databases">
        <title>Zavarzinia sp. HR-AS.</title>
        <authorList>
            <person name="Lee Y."/>
            <person name="Jeon C.O."/>
        </authorList>
    </citation>
    <scope>NUCLEOTIDE SEQUENCE [LARGE SCALE GENOMIC DNA]</scope>
    <source>
        <strain evidence="3">DSM 1231</strain>
    </source>
</reference>
<evidence type="ECO:0000313" key="2">
    <source>
        <dbReference type="EMBL" id="PWR23938.1"/>
    </source>
</evidence>
<organism evidence="2 3">
    <name type="scientific">Zavarzinia compransoris</name>
    <dbReference type="NCBI Taxonomy" id="1264899"/>
    <lineage>
        <taxon>Bacteria</taxon>
        <taxon>Pseudomonadati</taxon>
        <taxon>Pseudomonadota</taxon>
        <taxon>Alphaproteobacteria</taxon>
        <taxon>Rhodospirillales</taxon>
        <taxon>Zavarziniaceae</taxon>
        <taxon>Zavarzinia</taxon>
    </lineage>
</organism>
<feature type="domain" description="Beta-lactamase-related" evidence="1">
    <location>
        <begin position="11"/>
        <end position="382"/>
    </location>
</feature>
<name>A0A317E9Z8_9PROT</name>
<accession>A0A317E9Z8</accession>
<dbReference type="Pfam" id="PF00144">
    <property type="entry name" value="Beta-lactamase"/>
    <property type="match status" value="1"/>
</dbReference>
<dbReference type="InterPro" id="IPR001466">
    <property type="entry name" value="Beta-lactam-related"/>
</dbReference>
<dbReference type="InterPro" id="IPR050789">
    <property type="entry name" value="Diverse_Enzym_Activities"/>
</dbReference>
<evidence type="ECO:0000313" key="3">
    <source>
        <dbReference type="Proteomes" id="UP000246077"/>
    </source>
</evidence>
<keyword evidence="3" id="KW-1185">Reference proteome</keyword>
<sequence>MGNSVLKAAADAVLSEATATGKVPGVVAEVSDRDGPLYRGAAGLRGLEGTAAMTADTVFCIFSCTKAVTGTAILQLVEGGSLDLDAPAKTYVPEIGEIQVLDGFDAAGRPRLRAPKRDITTRMLMLHTSGMGYDFLDPNLRDYVALKGIPSIVSSTRAAITLPLTFDPGERWQYGLSIDWCGQVVEAIAGKRLGAVLADQVFAPLGMRDTGFSRRPDMDARLATVHQRLEDGSLLPVPELRLPDAPEVELGGAGLYSTVGDYGRFLRLWLNDGQGEFGRVLKPETVRFAMANGLGTLKVTPVTTAVPQLSLDAEFFPGQSKSWAYSFMVNDETAPTGRSAGSVGWAGLANLFYWIDCTKGIAGFWAAQVLPFADPGAAGAYLGFESAVYNALAQSRAA</sequence>
<evidence type="ECO:0000259" key="1">
    <source>
        <dbReference type="Pfam" id="PF00144"/>
    </source>
</evidence>
<proteinExistence type="predicted"/>
<dbReference type="Proteomes" id="UP000246077">
    <property type="component" value="Unassembled WGS sequence"/>
</dbReference>
<dbReference type="AlphaFoldDB" id="A0A317E9Z8"/>
<protein>
    <submittedName>
        <fullName evidence="2">1,4-butanediol diacrylate esterase</fullName>
    </submittedName>
</protein>
<comment type="caution">
    <text evidence="2">The sequence shown here is derived from an EMBL/GenBank/DDBJ whole genome shotgun (WGS) entry which is preliminary data.</text>
</comment>
<dbReference type="EMBL" id="QGLF01000001">
    <property type="protein sequence ID" value="PWR23938.1"/>
    <property type="molecule type" value="Genomic_DNA"/>
</dbReference>
<dbReference type="PANTHER" id="PTHR43283:SF3">
    <property type="entry name" value="BETA-LACTAMASE FAMILY PROTEIN (AFU_ORTHOLOGUE AFUA_5G07500)"/>
    <property type="match status" value="1"/>
</dbReference>
<dbReference type="OrthoDB" id="5705574at2"/>
<dbReference type="PANTHER" id="PTHR43283">
    <property type="entry name" value="BETA-LACTAMASE-RELATED"/>
    <property type="match status" value="1"/>
</dbReference>